<organism evidence="1">
    <name type="scientific">marine metagenome</name>
    <dbReference type="NCBI Taxonomy" id="408172"/>
    <lineage>
        <taxon>unclassified sequences</taxon>
        <taxon>metagenomes</taxon>
        <taxon>ecological metagenomes</taxon>
    </lineage>
</organism>
<name>A0A382IKT9_9ZZZZ</name>
<reference evidence="1" key="1">
    <citation type="submission" date="2018-05" db="EMBL/GenBank/DDBJ databases">
        <authorList>
            <person name="Lanie J.A."/>
            <person name="Ng W.-L."/>
            <person name="Kazmierczak K.M."/>
            <person name="Andrzejewski T.M."/>
            <person name="Davidsen T.M."/>
            <person name="Wayne K.J."/>
            <person name="Tettelin H."/>
            <person name="Glass J.I."/>
            <person name="Rusch D."/>
            <person name="Podicherti R."/>
            <person name="Tsui H.-C.T."/>
            <person name="Winkler M.E."/>
        </authorList>
    </citation>
    <scope>NUCLEOTIDE SEQUENCE</scope>
</reference>
<proteinExistence type="predicted"/>
<dbReference type="EMBL" id="UINC01068026">
    <property type="protein sequence ID" value="SVC00280.1"/>
    <property type="molecule type" value="Genomic_DNA"/>
</dbReference>
<dbReference type="AlphaFoldDB" id="A0A382IKT9"/>
<gene>
    <name evidence="1" type="ORF">METZ01_LOCUS253134</name>
</gene>
<accession>A0A382IKT9</accession>
<sequence length="186" mass="21909">MSELFTRKAKLIKREVGSFYSGIMMQKFPDEFTDDDIEIPTAPDDSTDREAMRWMHWLGSGHSSKYIKLAGTGKSRNDKVLLKYIRKFVGTMIKLTFDLIEKHISQPHYTEFLKDLITGEKGWTTWNEIVLNKIKIKEVWIRHSETFNVSALTDLFEKKGINTHLLNDDEWDQEMGWIFQDMEVVR</sequence>
<protein>
    <submittedName>
        <fullName evidence="1">Uncharacterized protein</fullName>
    </submittedName>
</protein>
<evidence type="ECO:0000313" key="1">
    <source>
        <dbReference type="EMBL" id="SVC00280.1"/>
    </source>
</evidence>